<dbReference type="OrthoDB" id="241498at2"/>
<gene>
    <name evidence="3" type="ORF">EZE20_04040</name>
</gene>
<dbReference type="InterPro" id="IPR002575">
    <property type="entry name" value="Aminoglycoside_PTrfase"/>
</dbReference>
<feature type="domain" description="Aminoglycoside phosphotransferase" evidence="2">
    <location>
        <begin position="39"/>
        <end position="266"/>
    </location>
</feature>
<sequence length="328" mass="38369">MIPFPVTDSTLSSLHLGRFVAEHYNLGSETTCQIVRTGINHSYLITDQDKKYIFRVYSFNWRSREEVSEEIRLLNVLKNRGLSVSFPIPDSNHQFIQELSAPEGARFGVLFSFAPGKKERYFSLETCRSLGVTLGKFHEVMGTMELQRITYTSETLIRQPYQFATRFFSPELAEMQWIKKSEQSVEELFATASRLSLRHGAVHLDMWYDNMHILNEETHTIFDFDFCGNGYLLFDVAYFIMQLYHIEPNKELYQKRRKAFLSGYTAILPISAQELELLPEAGRALWIFYLGVQSQRFDNWSNVFLSENYLIRFIGMCKDWLSFHGIEE</sequence>
<organism evidence="3 4">
    <name type="scientific">Arundinibacter roseus</name>
    <dbReference type="NCBI Taxonomy" id="2070510"/>
    <lineage>
        <taxon>Bacteria</taxon>
        <taxon>Pseudomonadati</taxon>
        <taxon>Bacteroidota</taxon>
        <taxon>Cytophagia</taxon>
        <taxon>Cytophagales</taxon>
        <taxon>Spirosomataceae</taxon>
        <taxon>Arundinibacter</taxon>
    </lineage>
</organism>
<dbReference type="Pfam" id="PF01636">
    <property type="entry name" value="APH"/>
    <property type="match status" value="1"/>
</dbReference>
<comment type="similarity">
    <text evidence="1">Belongs to the pseudomonas-type ThrB family.</text>
</comment>
<dbReference type="Gene3D" id="3.30.200.20">
    <property type="entry name" value="Phosphorylase Kinase, domain 1"/>
    <property type="match status" value="1"/>
</dbReference>
<evidence type="ECO:0000313" key="4">
    <source>
        <dbReference type="Proteomes" id="UP000295706"/>
    </source>
</evidence>
<evidence type="ECO:0000313" key="3">
    <source>
        <dbReference type="EMBL" id="TDB68101.1"/>
    </source>
</evidence>
<proteinExistence type="inferred from homology"/>
<dbReference type="PANTHER" id="PTHR21064">
    <property type="entry name" value="AMINOGLYCOSIDE PHOSPHOTRANSFERASE DOMAIN-CONTAINING PROTEIN-RELATED"/>
    <property type="match status" value="1"/>
</dbReference>
<evidence type="ECO:0000256" key="1">
    <source>
        <dbReference type="ARBA" id="ARBA00038240"/>
    </source>
</evidence>
<protein>
    <submittedName>
        <fullName evidence="3">Homoserine kinase</fullName>
    </submittedName>
</protein>
<dbReference type="GO" id="GO:0019202">
    <property type="term" value="F:amino acid kinase activity"/>
    <property type="evidence" value="ECO:0007669"/>
    <property type="project" value="TreeGrafter"/>
</dbReference>
<keyword evidence="4" id="KW-1185">Reference proteome</keyword>
<dbReference type="PANTHER" id="PTHR21064:SF6">
    <property type="entry name" value="AMINOGLYCOSIDE PHOSPHOTRANSFERASE DOMAIN-CONTAINING PROTEIN"/>
    <property type="match status" value="1"/>
</dbReference>
<reference evidence="3 4" key="1">
    <citation type="submission" date="2019-02" db="EMBL/GenBank/DDBJ databases">
        <title>Arundinibacter roseus gen. nov., sp. nov., a new member of the family Cytophagaceae.</title>
        <authorList>
            <person name="Szuroczki S."/>
            <person name="Khayer B."/>
            <person name="Sproer C."/>
            <person name="Toumi M."/>
            <person name="Szabo A."/>
            <person name="Felfoldi T."/>
            <person name="Schumann P."/>
            <person name="Toth E."/>
        </authorList>
    </citation>
    <scope>NUCLEOTIDE SEQUENCE [LARGE SCALE GENOMIC DNA]</scope>
    <source>
        <strain evidence="3 4">DMA-k-7a</strain>
    </source>
</reference>
<dbReference type="Gene3D" id="3.90.1200.10">
    <property type="match status" value="1"/>
</dbReference>
<dbReference type="Proteomes" id="UP000295706">
    <property type="component" value="Unassembled WGS sequence"/>
</dbReference>
<dbReference type="AlphaFoldDB" id="A0A4R4KNG3"/>
<dbReference type="EMBL" id="SMJU01000002">
    <property type="protein sequence ID" value="TDB68101.1"/>
    <property type="molecule type" value="Genomic_DNA"/>
</dbReference>
<comment type="caution">
    <text evidence="3">The sequence shown here is derived from an EMBL/GenBank/DDBJ whole genome shotgun (WGS) entry which is preliminary data.</text>
</comment>
<dbReference type="InterPro" id="IPR050249">
    <property type="entry name" value="Pseudomonas-type_ThrB"/>
</dbReference>
<keyword evidence="3" id="KW-0808">Transferase</keyword>
<evidence type="ECO:0000259" key="2">
    <source>
        <dbReference type="Pfam" id="PF01636"/>
    </source>
</evidence>
<dbReference type="SUPFAM" id="SSF56112">
    <property type="entry name" value="Protein kinase-like (PK-like)"/>
    <property type="match status" value="1"/>
</dbReference>
<keyword evidence="3" id="KW-0418">Kinase</keyword>
<name>A0A4R4KNG3_9BACT</name>
<dbReference type="InterPro" id="IPR011009">
    <property type="entry name" value="Kinase-like_dom_sf"/>
</dbReference>
<accession>A0A4R4KNG3</accession>
<dbReference type="RefSeq" id="WP_132114742.1">
    <property type="nucleotide sequence ID" value="NZ_SMJU01000002.1"/>
</dbReference>